<dbReference type="PANTHER" id="PTHR34313:SF2">
    <property type="entry name" value="ENDOGENOUS RETROVIRUS GROUP K MEMBER 21 ENV POLYPROTEIN-LIKE"/>
    <property type="match status" value="1"/>
</dbReference>
<organism evidence="4 5">
    <name type="scientific">Crocuta crocuta</name>
    <name type="common">Spotted hyena</name>
    <dbReference type="NCBI Taxonomy" id="9678"/>
    <lineage>
        <taxon>Eukaryota</taxon>
        <taxon>Metazoa</taxon>
        <taxon>Chordata</taxon>
        <taxon>Craniata</taxon>
        <taxon>Vertebrata</taxon>
        <taxon>Euteleostomi</taxon>
        <taxon>Mammalia</taxon>
        <taxon>Eutheria</taxon>
        <taxon>Laurasiatheria</taxon>
        <taxon>Carnivora</taxon>
        <taxon>Feliformia</taxon>
        <taxon>Hyaenidae</taxon>
        <taxon>Crocuta</taxon>
    </lineage>
</organism>
<feature type="non-terminal residue" evidence="4">
    <location>
        <position position="1"/>
    </location>
</feature>
<sequence>LIGIATTAAVAGVALQTSLQTHDFVKTWQEKSYNLWLTQNKVDIDLQSRVSELEQAVQWLGDQLVNLQQVFLKCDWNSSSVCVTPYPFNATKHSWEQIKYHLQNIQGNVSLDIQALQQEIFDAFKDSIPETQYGQLASDIVHALEGLDPHRWLQNIIHGLGGSFFAILTCCLIFLTGFCI</sequence>
<dbReference type="PANTHER" id="PTHR34313">
    <property type="entry name" value="ENDOGENOUS RETROVIRUS GROUP K MEMBER 113 ENV POLYPROTEIN-RELATED"/>
    <property type="match status" value="1"/>
</dbReference>
<dbReference type="GO" id="GO:0005198">
    <property type="term" value="F:structural molecule activity"/>
    <property type="evidence" value="ECO:0007669"/>
    <property type="project" value="InterPro"/>
</dbReference>
<reference evidence="4 5" key="1">
    <citation type="submission" date="2019-11" db="EMBL/GenBank/DDBJ databases">
        <authorList>
            <person name="Yang C."/>
            <person name="Li F."/>
        </authorList>
    </citation>
    <scope>NUCLEOTIDE SEQUENCE [LARGE SCALE GENOMIC DNA]</scope>
    <source>
        <strain evidence="4">KB4526</strain>
        <tissue evidence="4">Muscle</tissue>
    </source>
</reference>
<feature type="domain" description="Retroviral envelope protein GP41-like" evidence="3">
    <location>
        <begin position="10"/>
        <end position="173"/>
    </location>
</feature>
<keyword evidence="2" id="KW-0472">Membrane</keyword>
<comment type="caution">
    <text evidence="4">The sequence shown here is derived from an EMBL/GenBank/DDBJ whole genome shotgun (WGS) entry which is preliminary data.</text>
</comment>
<feature type="transmembrane region" description="Helical" evidence="2">
    <location>
        <begin position="156"/>
        <end position="179"/>
    </location>
</feature>
<dbReference type="Pfam" id="PF00517">
    <property type="entry name" value="GP41"/>
    <property type="match status" value="1"/>
</dbReference>
<feature type="non-terminal residue" evidence="4">
    <location>
        <position position="180"/>
    </location>
</feature>
<comment type="subcellular location">
    <subcellularLocation>
        <location evidence="1">Virion</location>
    </subcellularLocation>
</comment>
<dbReference type="EMBL" id="VOAJ01004384">
    <property type="protein sequence ID" value="KAF0877493.1"/>
    <property type="molecule type" value="Genomic_DNA"/>
</dbReference>
<keyword evidence="2" id="KW-1133">Transmembrane helix</keyword>
<evidence type="ECO:0000256" key="2">
    <source>
        <dbReference type="SAM" id="Phobius"/>
    </source>
</evidence>
<dbReference type="InterPro" id="IPR000328">
    <property type="entry name" value="GP41-like"/>
</dbReference>
<protein>
    <submittedName>
        <fullName evidence="4">ENK24 protein</fullName>
    </submittedName>
</protein>
<dbReference type="Proteomes" id="UP000475037">
    <property type="component" value="Unassembled WGS sequence"/>
</dbReference>
<keyword evidence="2" id="KW-0812">Transmembrane</keyword>
<keyword evidence="5" id="KW-1185">Reference proteome</keyword>
<accession>A0A6G1AQJ2</accession>
<evidence type="ECO:0000256" key="1">
    <source>
        <dbReference type="ARBA" id="ARBA00004328"/>
    </source>
</evidence>
<evidence type="ECO:0000313" key="4">
    <source>
        <dbReference type="EMBL" id="KAF0877493.1"/>
    </source>
</evidence>
<evidence type="ECO:0000259" key="3">
    <source>
        <dbReference type="Pfam" id="PF00517"/>
    </source>
</evidence>
<evidence type="ECO:0000313" key="5">
    <source>
        <dbReference type="Proteomes" id="UP000475037"/>
    </source>
</evidence>
<dbReference type="AlphaFoldDB" id="A0A6G1AQJ2"/>
<dbReference type="InterPro" id="IPR051255">
    <property type="entry name" value="Retroviral_env_glycoprotein"/>
</dbReference>
<gene>
    <name evidence="4" type="primary">Ervk24_0</name>
    <name evidence="4" type="ORF">FOF47_R06620</name>
</gene>
<name>A0A6G1AQJ2_CROCR</name>
<proteinExistence type="predicted"/>